<sequence>MSTAKKSLEISWLGLDGFLVVLYFIAVGIIYYAITAQNDWIVGQAIPYGIMITVTIIFINYLLIVLKFNKQQDKNLERK</sequence>
<keyword evidence="1" id="KW-0472">Membrane</keyword>
<dbReference type="RefSeq" id="WP_094605358.1">
    <property type="nucleotide sequence ID" value="NZ_CP155573.1"/>
</dbReference>
<reference evidence="2" key="1">
    <citation type="submission" date="2024-05" db="EMBL/GenBank/DDBJ databases">
        <title>Isolation and characterization of Sporomusa carbonis sp. nov., a carboxydotrophic hydrogenogen in the genus of Sporomusa isolated from a charcoal burning pile.</title>
        <authorList>
            <person name="Boeer T."/>
            <person name="Rosenbaum F."/>
            <person name="Eysell L."/>
            <person name="Mueller V."/>
            <person name="Daniel R."/>
            <person name="Poehlein A."/>
        </authorList>
    </citation>
    <scope>NUCLEOTIDE SEQUENCE [LARGE SCALE GENOMIC DNA]</scope>
    <source>
        <strain evidence="2">DSM 10669</strain>
    </source>
</reference>
<protein>
    <submittedName>
        <fullName evidence="2">Uncharacterized protein</fullName>
    </submittedName>
</protein>
<keyword evidence="1" id="KW-0812">Transmembrane</keyword>
<feature type="transmembrane region" description="Helical" evidence="1">
    <location>
        <begin position="46"/>
        <end position="66"/>
    </location>
</feature>
<name>A0ABZ3IEM0_9FIRM</name>
<evidence type="ECO:0000256" key="1">
    <source>
        <dbReference type="SAM" id="Phobius"/>
    </source>
</evidence>
<organism evidence="2 3">
    <name type="scientific">Sporomusa silvacetica DSM 10669</name>
    <dbReference type="NCBI Taxonomy" id="1123289"/>
    <lineage>
        <taxon>Bacteria</taxon>
        <taxon>Bacillati</taxon>
        <taxon>Bacillota</taxon>
        <taxon>Negativicutes</taxon>
        <taxon>Selenomonadales</taxon>
        <taxon>Sporomusaceae</taxon>
        <taxon>Sporomusa</taxon>
    </lineage>
</organism>
<evidence type="ECO:0000313" key="3">
    <source>
        <dbReference type="Proteomes" id="UP000216752"/>
    </source>
</evidence>
<gene>
    <name evidence="2" type="ORF">SPSIL_002360</name>
</gene>
<evidence type="ECO:0000313" key="2">
    <source>
        <dbReference type="EMBL" id="XFO64146.1"/>
    </source>
</evidence>
<keyword evidence="3" id="KW-1185">Reference proteome</keyword>
<dbReference type="EMBL" id="CP155573">
    <property type="protein sequence ID" value="XFO64146.1"/>
    <property type="molecule type" value="Genomic_DNA"/>
</dbReference>
<accession>A0ABZ3IEM0</accession>
<proteinExistence type="predicted"/>
<feature type="transmembrane region" description="Helical" evidence="1">
    <location>
        <begin position="12"/>
        <end position="34"/>
    </location>
</feature>
<keyword evidence="1" id="KW-1133">Transmembrane helix</keyword>
<dbReference type="Proteomes" id="UP000216752">
    <property type="component" value="Chromosome"/>
</dbReference>